<dbReference type="OrthoDB" id="10034600at2759"/>
<dbReference type="PROSITE" id="PS50164">
    <property type="entry name" value="GIY_YIG"/>
    <property type="match status" value="1"/>
</dbReference>
<accession>A0A7M7P1X6</accession>
<evidence type="ECO:0000259" key="1">
    <source>
        <dbReference type="PROSITE" id="PS50164"/>
    </source>
</evidence>
<dbReference type="InterPro" id="IPR000477">
    <property type="entry name" value="RT_dom"/>
</dbReference>
<evidence type="ECO:0000313" key="3">
    <source>
        <dbReference type="EnsemblMetazoa" id="XP_030844952"/>
    </source>
</evidence>
<reference evidence="3" key="2">
    <citation type="submission" date="2021-01" db="UniProtKB">
        <authorList>
            <consortium name="EnsemblMetazoa"/>
        </authorList>
    </citation>
    <scope>IDENTIFICATION</scope>
</reference>
<dbReference type="PANTHER" id="PTHR21301">
    <property type="entry name" value="REVERSE TRANSCRIPTASE"/>
    <property type="match status" value="1"/>
</dbReference>
<dbReference type="InterPro" id="IPR000305">
    <property type="entry name" value="GIY-YIG_endonuc"/>
</dbReference>
<evidence type="ECO:0000313" key="4">
    <source>
        <dbReference type="Proteomes" id="UP000007110"/>
    </source>
</evidence>
<dbReference type="InterPro" id="IPR058912">
    <property type="entry name" value="HTH_animal"/>
</dbReference>
<name>A0A7M7P1X6_STRPU</name>
<evidence type="ECO:0008006" key="5">
    <source>
        <dbReference type="Google" id="ProtNLM"/>
    </source>
</evidence>
<proteinExistence type="predicted"/>
<protein>
    <recommendedName>
        <fullName evidence="5">Reverse transcriptase</fullName>
    </recommendedName>
</protein>
<keyword evidence="4" id="KW-1185">Reference proteome</keyword>
<evidence type="ECO:0000259" key="2">
    <source>
        <dbReference type="PROSITE" id="PS50878"/>
    </source>
</evidence>
<sequence length="349" mass="40021">WQGKFYEQTAGTSMGSPLSPVLADIFMEEFESSSLLTADLRPSLWLRYVDDTFVVWPHGPDTLQDFLQYLNKQHTSISFTMEQEQHGTIPFLDVKISRNPDGTLGHSVYRKPTHTDRYLHQRSFHHPSIKSSVNRTLVQRAFEVCDQDNLKRELQHIQTSLQRNGYKPNRIKISKPDQRVPYTQGPPTVSPSVTLPYIGPASHHLQRILRQAGVKVYHSSGNKLQGSLHTHKDKQDSSSKPGVYRIPCECGKVYIGETGRNLPTRLKEHRAHGRRGDFDKSAIVKHSHINDHKVDWDAAELIAPIQFWHPRRIREAIEIRKHNTVPQDIGFHLNDIWLPLLQTDGSPIP</sequence>
<dbReference type="Pfam" id="PF26215">
    <property type="entry name" value="HTH_animal"/>
    <property type="match status" value="1"/>
</dbReference>
<dbReference type="RefSeq" id="XP_030844952.1">
    <property type="nucleotide sequence ID" value="XM_030989092.1"/>
</dbReference>
<dbReference type="Proteomes" id="UP000007110">
    <property type="component" value="Unassembled WGS sequence"/>
</dbReference>
<dbReference type="Pfam" id="PF01541">
    <property type="entry name" value="GIY-YIG"/>
    <property type="match status" value="1"/>
</dbReference>
<reference evidence="4" key="1">
    <citation type="submission" date="2015-02" db="EMBL/GenBank/DDBJ databases">
        <title>Genome sequencing for Strongylocentrotus purpuratus.</title>
        <authorList>
            <person name="Murali S."/>
            <person name="Liu Y."/>
            <person name="Vee V."/>
            <person name="English A."/>
            <person name="Wang M."/>
            <person name="Skinner E."/>
            <person name="Han Y."/>
            <person name="Muzny D.M."/>
            <person name="Worley K.C."/>
            <person name="Gibbs R.A."/>
        </authorList>
    </citation>
    <scope>NUCLEOTIDE SEQUENCE</scope>
</reference>
<dbReference type="PANTHER" id="PTHR21301:SF11">
    <property type="entry name" value="GIY-YIG DOMAIN-CONTAINING PROTEIN"/>
    <property type="match status" value="1"/>
</dbReference>
<dbReference type="EnsemblMetazoa" id="XM_030989092">
    <property type="protein sequence ID" value="XP_030844952"/>
    <property type="gene ID" value="LOC115925370"/>
</dbReference>
<dbReference type="PROSITE" id="PS50878">
    <property type="entry name" value="RT_POL"/>
    <property type="match status" value="1"/>
</dbReference>
<dbReference type="CDD" id="cd00304">
    <property type="entry name" value="RT_like"/>
    <property type="match status" value="1"/>
</dbReference>
<dbReference type="AlphaFoldDB" id="A0A7M7P1X6"/>
<dbReference type="OMA" id="ANICMEH"/>
<dbReference type="InParanoid" id="A0A7M7P1X6"/>
<dbReference type="InterPro" id="IPR043502">
    <property type="entry name" value="DNA/RNA_pol_sf"/>
</dbReference>
<feature type="domain" description="Reverse transcriptase" evidence="2">
    <location>
        <begin position="1"/>
        <end position="108"/>
    </location>
</feature>
<feature type="domain" description="GIY-YIG" evidence="1">
    <location>
        <begin position="239"/>
        <end position="315"/>
    </location>
</feature>
<dbReference type="KEGG" id="spu:115925370"/>
<organism evidence="3 4">
    <name type="scientific">Strongylocentrotus purpuratus</name>
    <name type="common">Purple sea urchin</name>
    <dbReference type="NCBI Taxonomy" id="7668"/>
    <lineage>
        <taxon>Eukaryota</taxon>
        <taxon>Metazoa</taxon>
        <taxon>Echinodermata</taxon>
        <taxon>Eleutherozoa</taxon>
        <taxon>Echinozoa</taxon>
        <taxon>Echinoidea</taxon>
        <taxon>Euechinoidea</taxon>
        <taxon>Echinacea</taxon>
        <taxon>Camarodonta</taxon>
        <taxon>Echinidea</taxon>
        <taxon>Strongylocentrotidae</taxon>
        <taxon>Strongylocentrotus</taxon>
    </lineage>
</organism>
<dbReference type="CDD" id="cd10442">
    <property type="entry name" value="GIY-YIG_PLEs"/>
    <property type="match status" value="1"/>
</dbReference>
<dbReference type="GeneID" id="115925370"/>
<dbReference type="SUPFAM" id="SSF56672">
    <property type="entry name" value="DNA/RNA polymerases"/>
    <property type="match status" value="1"/>
</dbReference>